<evidence type="ECO:0000313" key="2">
    <source>
        <dbReference type="Proteomes" id="UP000018855"/>
    </source>
</evidence>
<organism evidence="1 2">
    <name type="scientific">Veillonella dispar DORA_11</name>
    <dbReference type="NCBI Taxonomy" id="1403949"/>
    <lineage>
        <taxon>Bacteria</taxon>
        <taxon>Bacillati</taxon>
        <taxon>Bacillota</taxon>
        <taxon>Negativicutes</taxon>
        <taxon>Veillonellales</taxon>
        <taxon>Veillonellaceae</taxon>
        <taxon>Veillonella</taxon>
    </lineage>
</organism>
<accession>W1V838</accession>
<sequence length="62" mass="6913">MSHKEKGAIILASRQMGAKMRYQILPFLVCVPFAVANEYSALSDASTARDFCFYLNPIRSAI</sequence>
<protein>
    <submittedName>
        <fullName evidence="1">Uncharacterized protein</fullName>
    </submittedName>
</protein>
<name>W1V838_9FIRM</name>
<dbReference type="EMBL" id="AZMJ01000023">
    <property type="protein sequence ID" value="ETJ02183.1"/>
    <property type="molecule type" value="Genomic_DNA"/>
</dbReference>
<proteinExistence type="predicted"/>
<reference evidence="1 2" key="1">
    <citation type="submission" date="2013-12" db="EMBL/GenBank/DDBJ databases">
        <title>A Varibaculum cambriense genome reconstructed from a premature infant gut community with otherwise low bacterial novelty that shifts toward anaerobic metabolism during the third week of life.</title>
        <authorList>
            <person name="Brown C.T."/>
            <person name="Sharon I."/>
            <person name="Thomas B.C."/>
            <person name="Castelle C.J."/>
            <person name="Morowitz M.J."/>
            <person name="Banfield J.F."/>
        </authorList>
    </citation>
    <scope>NUCLEOTIDE SEQUENCE [LARGE SCALE GENOMIC DNA]</scope>
    <source>
        <strain evidence="2">DORA_11</strain>
    </source>
</reference>
<dbReference type="AlphaFoldDB" id="W1V838"/>
<dbReference type="Proteomes" id="UP000018855">
    <property type="component" value="Unassembled WGS sequence"/>
</dbReference>
<evidence type="ECO:0000313" key="1">
    <source>
        <dbReference type="EMBL" id="ETJ02183.1"/>
    </source>
</evidence>
<gene>
    <name evidence="1" type="ORF">Q619_VDC00023G0012</name>
</gene>
<comment type="caution">
    <text evidence="1">The sequence shown here is derived from an EMBL/GenBank/DDBJ whole genome shotgun (WGS) entry which is preliminary data.</text>
</comment>